<keyword evidence="9" id="KW-1185">Reference proteome</keyword>
<evidence type="ECO:0000256" key="6">
    <source>
        <dbReference type="SAM" id="Phobius"/>
    </source>
</evidence>
<keyword evidence="5" id="KW-0046">Antibiotic resistance</keyword>
<dbReference type="PIRSF" id="PIRSF006648">
    <property type="entry name" value="DrrB"/>
    <property type="match status" value="1"/>
</dbReference>
<feature type="transmembrane region" description="Helical" evidence="6">
    <location>
        <begin position="102"/>
        <end position="121"/>
    </location>
</feature>
<dbReference type="PANTHER" id="PTHR43229">
    <property type="entry name" value="NODULATION PROTEIN J"/>
    <property type="match status" value="1"/>
</dbReference>
<keyword evidence="3 6" id="KW-1133">Transmembrane helix</keyword>
<protein>
    <submittedName>
        <fullName evidence="8">ABC transporter</fullName>
    </submittedName>
</protein>
<reference evidence="8 9" key="1">
    <citation type="submission" date="2015-10" db="EMBL/GenBank/DDBJ databases">
        <authorList>
            <person name="Gilbert D.G."/>
        </authorList>
    </citation>
    <scope>NUCLEOTIDE SEQUENCE [LARGE SCALE GENOMIC DNA]</scope>
    <source>
        <strain evidence="8 9">NRRL B-16712</strain>
    </source>
</reference>
<evidence type="ECO:0000313" key="9">
    <source>
        <dbReference type="Proteomes" id="UP000053244"/>
    </source>
</evidence>
<dbReference type="InterPro" id="IPR051784">
    <property type="entry name" value="Nod_factor_ABC_transporter"/>
</dbReference>
<organism evidence="8 9">
    <name type="scientific">Actinoplanes awajinensis subsp. mycoplanecinus</name>
    <dbReference type="NCBI Taxonomy" id="135947"/>
    <lineage>
        <taxon>Bacteria</taxon>
        <taxon>Bacillati</taxon>
        <taxon>Actinomycetota</taxon>
        <taxon>Actinomycetes</taxon>
        <taxon>Micromonosporales</taxon>
        <taxon>Micromonosporaceae</taxon>
        <taxon>Actinoplanes</taxon>
    </lineage>
</organism>
<dbReference type="OrthoDB" id="9786643at2"/>
<comment type="caution">
    <text evidence="8">The sequence shown here is derived from an EMBL/GenBank/DDBJ whole genome shotgun (WGS) entry which is preliminary data.</text>
</comment>
<evidence type="ECO:0000256" key="1">
    <source>
        <dbReference type="ARBA" id="ARBA00004141"/>
    </source>
</evidence>
<evidence type="ECO:0000313" key="8">
    <source>
        <dbReference type="EMBL" id="KUL40598.1"/>
    </source>
</evidence>
<dbReference type="InterPro" id="IPR000412">
    <property type="entry name" value="ABC_2_transport"/>
</dbReference>
<keyword evidence="2 6" id="KW-0812">Transmembrane</keyword>
<comment type="subcellular location">
    <subcellularLocation>
        <location evidence="1">Membrane</location>
        <topology evidence="1">Multi-pass membrane protein</topology>
    </subcellularLocation>
</comment>
<name>A0A0X3V7E8_9ACTN</name>
<evidence type="ECO:0000256" key="2">
    <source>
        <dbReference type="ARBA" id="ARBA00022692"/>
    </source>
</evidence>
<dbReference type="GO" id="GO:0140359">
    <property type="term" value="F:ABC-type transporter activity"/>
    <property type="evidence" value="ECO:0007669"/>
    <property type="project" value="InterPro"/>
</dbReference>
<dbReference type="InterPro" id="IPR013525">
    <property type="entry name" value="ABC2_TM"/>
</dbReference>
<dbReference type="RefSeq" id="WP_067685660.1">
    <property type="nucleotide sequence ID" value="NZ_LLZH01000025.1"/>
</dbReference>
<sequence>MTPITAGLRRGWIELRHTVTTPMDLWSYLFPALLLLGTIFFMRDAQVPGTSFSLGARTLPSVFGMNFALGGLMTTAQLLIMDREDGTLLRAKALPRGMSSYLIGKVVLVGGMSLVVFLLQLVPGLFLVSGLHVGLTGWLTLLWLVPVGFAATLPLGAAIGSIFDDPRNVALVNLPIFGLIAASGIFYPITGFPGWLQGLAQAFPMYWLGLGMRSVFLPDSLAAVEITHSWRHLETFGVLTAWAIVGLLLAPMLLRRMAARESGSAVAARRERALSRIGR</sequence>
<keyword evidence="4 6" id="KW-0472">Membrane</keyword>
<proteinExistence type="predicted"/>
<feature type="transmembrane region" description="Helical" evidence="6">
    <location>
        <begin position="141"/>
        <end position="163"/>
    </location>
</feature>
<feature type="transmembrane region" description="Helical" evidence="6">
    <location>
        <begin position="170"/>
        <end position="189"/>
    </location>
</feature>
<evidence type="ECO:0000256" key="3">
    <source>
        <dbReference type="ARBA" id="ARBA00022989"/>
    </source>
</evidence>
<evidence type="ECO:0000256" key="5">
    <source>
        <dbReference type="ARBA" id="ARBA00023251"/>
    </source>
</evidence>
<gene>
    <name evidence="8" type="ORF">ADL15_06315</name>
</gene>
<dbReference type="GO" id="GO:0043190">
    <property type="term" value="C:ATP-binding cassette (ABC) transporter complex"/>
    <property type="evidence" value="ECO:0007669"/>
    <property type="project" value="InterPro"/>
</dbReference>
<accession>A0A0X3V7E8</accession>
<dbReference type="GO" id="GO:0046677">
    <property type="term" value="P:response to antibiotic"/>
    <property type="evidence" value="ECO:0007669"/>
    <property type="project" value="UniProtKB-KW"/>
</dbReference>
<evidence type="ECO:0000256" key="4">
    <source>
        <dbReference type="ARBA" id="ARBA00023136"/>
    </source>
</evidence>
<feature type="transmembrane region" description="Helical" evidence="6">
    <location>
        <begin position="62"/>
        <end position="81"/>
    </location>
</feature>
<feature type="transmembrane region" description="Helical" evidence="6">
    <location>
        <begin position="236"/>
        <end position="254"/>
    </location>
</feature>
<dbReference type="AlphaFoldDB" id="A0A0X3V7E8"/>
<evidence type="ECO:0000259" key="7">
    <source>
        <dbReference type="Pfam" id="PF12698"/>
    </source>
</evidence>
<dbReference type="PANTHER" id="PTHR43229:SF2">
    <property type="entry name" value="NODULATION PROTEIN J"/>
    <property type="match status" value="1"/>
</dbReference>
<feature type="transmembrane region" description="Helical" evidence="6">
    <location>
        <begin position="25"/>
        <end position="42"/>
    </location>
</feature>
<dbReference type="Proteomes" id="UP000053244">
    <property type="component" value="Unassembled WGS sequence"/>
</dbReference>
<feature type="domain" description="ABC-2 type transporter transmembrane" evidence="7">
    <location>
        <begin position="58"/>
        <end position="250"/>
    </location>
</feature>
<dbReference type="EMBL" id="LLZH01000025">
    <property type="protein sequence ID" value="KUL40598.1"/>
    <property type="molecule type" value="Genomic_DNA"/>
</dbReference>
<dbReference type="Pfam" id="PF12698">
    <property type="entry name" value="ABC2_membrane_3"/>
    <property type="match status" value="1"/>
</dbReference>